<organism evidence="1 2">
    <name type="scientific">Stenotrophomonas nitritireducens</name>
    <dbReference type="NCBI Taxonomy" id="83617"/>
    <lineage>
        <taxon>Bacteria</taxon>
        <taxon>Pseudomonadati</taxon>
        <taxon>Pseudomonadota</taxon>
        <taxon>Gammaproteobacteria</taxon>
        <taxon>Lysobacterales</taxon>
        <taxon>Lysobacteraceae</taxon>
        <taxon>Stenotrophomonas</taxon>
    </lineage>
</organism>
<reference evidence="1" key="1">
    <citation type="submission" date="2021-02" db="EMBL/GenBank/DDBJ databases">
        <title>Thiocyanate and organic carbon inputs drive convergent selection for specific autotrophic Afipia and Thiobacillus strains within complex microbiomes.</title>
        <authorList>
            <person name="Huddy R.J."/>
            <person name="Sachdeva R."/>
            <person name="Kadzinga F."/>
            <person name="Kantor R.S."/>
            <person name="Harrison S.T.L."/>
            <person name="Banfield J.F."/>
        </authorList>
    </citation>
    <scope>NUCLEOTIDE SEQUENCE</scope>
    <source>
        <strain evidence="1">SCN18_10_11_15_R1_P_69_7</strain>
    </source>
</reference>
<dbReference type="AlphaFoldDB" id="A0A9D8KV67"/>
<gene>
    <name evidence="1" type="ORF">J0H45_03315</name>
</gene>
<name>A0A9D8KV67_9GAMM</name>
<accession>A0A9D8KV67</accession>
<proteinExistence type="predicted"/>
<feature type="non-terminal residue" evidence="1">
    <location>
        <position position="1"/>
    </location>
</feature>
<evidence type="ECO:0000313" key="2">
    <source>
        <dbReference type="Proteomes" id="UP000664815"/>
    </source>
</evidence>
<evidence type="ECO:0000313" key="1">
    <source>
        <dbReference type="EMBL" id="MBN8798378.1"/>
    </source>
</evidence>
<sequence>PSARVARNQFNAIAVALKQRSDHALAPDILRDFLQWAPQVFSHARQTGTAQPALQSCQQYRQQLADAKERYRSQQAAALDQKGQMRLLELMESQGLNLESRQILIHDGHELGMALTATRG</sequence>
<comment type="caution">
    <text evidence="1">The sequence shown here is derived from an EMBL/GenBank/DDBJ whole genome shotgun (WGS) entry which is preliminary data.</text>
</comment>
<protein>
    <submittedName>
        <fullName evidence="1">Uncharacterized protein</fullName>
    </submittedName>
</protein>
<dbReference type="EMBL" id="JAFKMG010000330">
    <property type="protein sequence ID" value="MBN8798378.1"/>
    <property type="molecule type" value="Genomic_DNA"/>
</dbReference>
<dbReference type="Proteomes" id="UP000664815">
    <property type="component" value="Unassembled WGS sequence"/>
</dbReference>